<accession>A0A3B0MIM6</accession>
<evidence type="ECO:0000256" key="1">
    <source>
        <dbReference type="PROSITE-ProRule" id="PRU00042"/>
    </source>
</evidence>
<dbReference type="VEuPathDB" id="PiroplasmaDB:TA19845"/>
<feature type="domain" description="C2H2-type" evidence="2">
    <location>
        <begin position="223"/>
        <end position="250"/>
    </location>
</feature>
<dbReference type="PROSITE" id="PS50157">
    <property type="entry name" value="ZINC_FINGER_C2H2_2"/>
    <property type="match status" value="1"/>
</dbReference>
<keyword evidence="1" id="KW-0479">Metal-binding</keyword>
<keyword evidence="1" id="KW-0863">Zinc-finger</keyword>
<dbReference type="EMBL" id="UIVS01000001">
    <property type="protein sequence ID" value="SVP89422.1"/>
    <property type="molecule type" value="Genomic_DNA"/>
</dbReference>
<keyword evidence="1" id="KW-0862">Zinc</keyword>
<dbReference type="Gene3D" id="3.30.160.60">
    <property type="entry name" value="Classic Zinc Finger"/>
    <property type="match status" value="1"/>
</dbReference>
<dbReference type="InterPro" id="IPR013087">
    <property type="entry name" value="Znf_C2H2_type"/>
</dbReference>
<sequence length="605" mass="69915">MSPQGSAPFSSILYLTKRKRLSEHLYEQRDETNHSKHQYYYENVFYPSQRPEKYGNAGIHKNLIYLSEDRLKYETSDGVALDVDDGLNRGLNYLSQHSHLMNLSDIEEFLRLQRYKTQVHENFHGKVEDIANLLDLNGMKNKEVLYSDPFERDLELSDKYVGPLNATEVAHLIALALKLQENERLDSDLGKKLEISASSWKNFKVPNTVPDDLIMSLFMNKPYQCEKCGLRFNLSDTKSRHELTHKQKADRFWYPLDGWVQMTSKGAASSTNTRSMVTLETFKNLFRTIPLEDENVNWLKGLLFPNEQPSKDVVMTDELPQTNVELEEEEVSYANENLGDETVIWSWGIMDDLEEPLSLSSTDQQTEDENFDLSLFNLMLKNISFNLLMLNSKNPVFGTFGDLSKFFCALCKDNLNCQFDVKYNKFVYLDTTSFQLDPNVVSSVFKDHVLLSFILSLGNLDKLSVFDLMKKMASIKVISPDTKSKLDLAITDWSFKYTKELLDINSSIPKMDDGWKNPFKESDGSNTRSLLISHTSCLKLFFNSHIRLLKIKSNYLKNEEIRKKIKLLNLYISFSGFVAPLEDFVELNLRSELDFKALDRNLLIL</sequence>
<gene>
    <name evidence="3" type="ORF">TAT_000011400</name>
    <name evidence="4" type="ORF">TAV_000011200</name>
</gene>
<protein>
    <recommendedName>
        <fullName evidence="2">C2H2-type domain-containing protein</fullName>
    </recommendedName>
</protein>
<evidence type="ECO:0000259" key="2">
    <source>
        <dbReference type="PROSITE" id="PS50157"/>
    </source>
</evidence>
<dbReference type="AlphaFoldDB" id="A0A3B0MIM6"/>
<evidence type="ECO:0000313" key="3">
    <source>
        <dbReference type="EMBL" id="SVP88251.1"/>
    </source>
</evidence>
<proteinExistence type="predicted"/>
<dbReference type="EMBL" id="UIVT01000001">
    <property type="protein sequence ID" value="SVP88251.1"/>
    <property type="molecule type" value="Genomic_DNA"/>
</dbReference>
<reference evidence="4" key="1">
    <citation type="submission" date="2018-07" db="EMBL/GenBank/DDBJ databases">
        <authorList>
            <person name="Quirk P.G."/>
            <person name="Krulwich T.A."/>
        </authorList>
    </citation>
    <scope>NUCLEOTIDE SEQUENCE</scope>
    <source>
        <strain evidence="4">Anand</strain>
    </source>
</reference>
<dbReference type="PROSITE" id="PS00028">
    <property type="entry name" value="ZINC_FINGER_C2H2_1"/>
    <property type="match status" value="1"/>
</dbReference>
<dbReference type="GO" id="GO:0008270">
    <property type="term" value="F:zinc ion binding"/>
    <property type="evidence" value="ECO:0007669"/>
    <property type="project" value="UniProtKB-KW"/>
</dbReference>
<evidence type="ECO:0000313" key="4">
    <source>
        <dbReference type="EMBL" id="SVP89422.1"/>
    </source>
</evidence>
<organism evidence="4">
    <name type="scientific">Theileria annulata</name>
    <dbReference type="NCBI Taxonomy" id="5874"/>
    <lineage>
        <taxon>Eukaryota</taxon>
        <taxon>Sar</taxon>
        <taxon>Alveolata</taxon>
        <taxon>Apicomplexa</taxon>
        <taxon>Aconoidasida</taxon>
        <taxon>Piroplasmida</taxon>
        <taxon>Theileriidae</taxon>
        <taxon>Theileria</taxon>
    </lineage>
</organism>
<name>A0A3B0MIM6_THEAN</name>